<dbReference type="GO" id="GO:0003676">
    <property type="term" value="F:nucleic acid binding"/>
    <property type="evidence" value="ECO:0007669"/>
    <property type="project" value="InterPro"/>
</dbReference>
<evidence type="ECO:0000313" key="5">
    <source>
        <dbReference type="Proteomes" id="UP001054902"/>
    </source>
</evidence>
<dbReference type="InterPro" id="IPR042246">
    <property type="entry name" value="ZCCHC9"/>
</dbReference>
<accession>A0AAD3HFU6</accession>
<dbReference type="GO" id="GO:0008270">
    <property type="term" value="F:zinc ion binding"/>
    <property type="evidence" value="ECO:0007669"/>
    <property type="project" value="UniProtKB-KW"/>
</dbReference>
<dbReference type="PANTHER" id="PTHR46242:SF1">
    <property type="entry name" value="ZINC FINGER CCHC DOMAIN-CONTAINING PROTEIN 9"/>
    <property type="match status" value="1"/>
</dbReference>
<name>A0AAD3HFU6_9STRA</name>
<dbReference type="AlphaFoldDB" id="A0AAD3HFU6"/>
<dbReference type="InterPro" id="IPR001878">
    <property type="entry name" value="Znf_CCHC"/>
</dbReference>
<reference evidence="4 5" key="1">
    <citation type="journal article" date="2021" name="Sci. Rep.">
        <title>The genome of the diatom Chaetoceros tenuissimus carries an ancient integrated fragment of an extant virus.</title>
        <authorList>
            <person name="Hongo Y."/>
            <person name="Kimura K."/>
            <person name="Takaki Y."/>
            <person name="Yoshida Y."/>
            <person name="Baba S."/>
            <person name="Kobayashi G."/>
            <person name="Nagasaki K."/>
            <person name="Hano T."/>
            <person name="Tomaru Y."/>
        </authorList>
    </citation>
    <scope>NUCLEOTIDE SEQUENCE [LARGE SCALE GENOMIC DNA]</scope>
    <source>
        <strain evidence="4 5">NIES-3715</strain>
    </source>
</reference>
<dbReference type="Pfam" id="PF00098">
    <property type="entry name" value="zf-CCHC"/>
    <property type="match status" value="1"/>
</dbReference>
<dbReference type="PANTHER" id="PTHR46242">
    <property type="entry name" value="ZINC FINGER CCHC DOMAIN-CONTAINING PROTEIN 9 ZCCHC9"/>
    <property type="match status" value="1"/>
</dbReference>
<evidence type="ECO:0000256" key="1">
    <source>
        <dbReference type="PROSITE-ProRule" id="PRU00047"/>
    </source>
</evidence>
<dbReference type="EMBL" id="BLLK01000077">
    <property type="protein sequence ID" value="GFH62105.1"/>
    <property type="molecule type" value="Genomic_DNA"/>
</dbReference>
<feature type="region of interest" description="Disordered" evidence="2">
    <location>
        <begin position="1"/>
        <end position="34"/>
    </location>
</feature>
<dbReference type="Proteomes" id="UP001054902">
    <property type="component" value="Unassembled WGS sequence"/>
</dbReference>
<keyword evidence="1" id="KW-0479">Metal-binding</keyword>
<feature type="compositionally biased region" description="Basic and acidic residues" evidence="2">
    <location>
        <begin position="12"/>
        <end position="32"/>
    </location>
</feature>
<protein>
    <recommendedName>
        <fullName evidence="3">CCHC-type domain-containing protein</fullName>
    </recommendedName>
</protein>
<evidence type="ECO:0000259" key="3">
    <source>
        <dbReference type="PROSITE" id="PS50158"/>
    </source>
</evidence>
<proteinExistence type="predicted"/>
<dbReference type="InterPro" id="IPR036875">
    <property type="entry name" value="Znf_CCHC_sf"/>
</dbReference>
<evidence type="ECO:0000313" key="4">
    <source>
        <dbReference type="EMBL" id="GFH62105.1"/>
    </source>
</evidence>
<feature type="domain" description="CCHC-type" evidence="3">
    <location>
        <begin position="42"/>
        <end position="57"/>
    </location>
</feature>
<organism evidence="4 5">
    <name type="scientific">Chaetoceros tenuissimus</name>
    <dbReference type="NCBI Taxonomy" id="426638"/>
    <lineage>
        <taxon>Eukaryota</taxon>
        <taxon>Sar</taxon>
        <taxon>Stramenopiles</taxon>
        <taxon>Ochrophyta</taxon>
        <taxon>Bacillariophyta</taxon>
        <taxon>Coscinodiscophyceae</taxon>
        <taxon>Chaetocerotophycidae</taxon>
        <taxon>Chaetocerotales</taxon>
        <taxon>Chaetocerotaceae</taxon>
        <taxon>Chaetoceros</taxon>
    </lineage>
</organism>
<sequence length="204" mass="23067">MAKNKAPKKKLTKAERKEKYTKLARDRRDKAAGRKYNSNKICLNCRRKGHVVADCPNRKNKSDDADYQPSRNICFKCGSDEHSLKMCKKLTQDEKALIQKGGRMNYALFDLPHASCFICKQKGHLSGQCDQNENGLYVKGGCCRHCGSKRHLNQDCPELKKNQKAEESDEESAGDVGEFLEEDVAAKPSSAKPEKKKKKKVVNF</sequence>
<dbReference type="GO" id="GO:0005730">
    <property type="term" value="C:nucleolus"/>
    <property type="evidence" value="ECO:0007669"/>
    <property type="project" value="TreeGrafter"/>
</dbReference>
<feature type="compositionally biased region" description="Basic residues" evidence="2">
    <location>
        <begin position="1"/>
        <end position="11"/>
    </location>
</feature>
<comment type="caution">
    <text evidence="4">The sequence shown here is derived from an EMBL/GenBank/DDBJ whole genome shotgun (WGS) entry which is preliminary data.</text>
</comment>
<feature type="domain" description="CCHC-type" evidence="3">
    <location>
        <begin position="143"/>
        <end position="158"/>
    </location>
</feature>
<keyword evidence="1" id="KW-0862">Zinc</keyword>
<evidence type="ECO:0000256" key="2">
    <source>
        <dbReference type="SAM" id="MobiDB-lite"/>
    </source>
</evidence>
<feature type="compositionally biased region" description="Acidic residues" evidence="2">
    <location>
        <begin position="167"/>
        <end position="183"/>
    </location>
</feature>
<dbReference type="PROSITE" id="PS50158">
    <property type="entry name" value="ZF_CCHC"/>
    <property type="match status" value="2"/>
</dbReference>
<gene>
    <name evidence="4" type="ORF">CTEN210_18581</name>
</gene>
<keyword evidence="5" id="KW-1185">Reference proteome</keyword>
<dbReference type="Gene3D" id="4.10.60.10">
    <property type="entry name" value="Zinc finger, CCHC-type"/>
    <property type="match status" value="2"/>
</dbReference>
<dbReference type="SUPFAM" id="SSF57756">
    <property type="entry name" value="Retrovirus zinc finger-like domains"/>
    <property type="match status" value="2"/>
</dbReference>
<dbReference type="SMART" id="SM00343">
    <property type="entry name" value="ZnF_C2HC"/>
    <property type="match status" value="4"/>
</dbReference>
<feature type="compositionally biased region" description="Basic residues" evidence="2">
    <location>
        <begin position="194"/>
        <end position="204"/>
    </location>
</feature>
<feature type="region of interest" description="Disordered" evidence="2">
    <location>
        <begin position="158"/>
        <end position="204"/>
    </location>
</feature>
<keyword evidence="1" id="KW-0863">Zinc-finger</keyword>